<accession>A0A081BPS0</accession>
<dbReference type="Proteomes" id="UP000030700">
    <property type="component" value="Unassembled WGS sequence"/>
</dbReference>
<evidence type="ECO:0000256" key="4">
    <source>
        <dbReference type="ARBA" id="ARBA00022597"/>
    </source>
</evidence>
<evidence type="ECO:0000313" key="12">
    <source>
        <dbReference type="Proteomes" id="UP000030700"/>
    </source>
</evidence>
<dbReference type="InterPro" id="IPR003593">
    <property type="entry name" value="AAA+_ATPase"/>
</dbReference>
<dbReference type="CDD" id="cd03215">
    <property type="entry name" value="ABC_Carb_Monos_II"/>
    <property type="match status" value="1"/>
</dbReference>
<keyword evidence="4" id="KW-0762">Sugar transport</keyword>
<organism evidence="11">
    <name type="scientific">Candidatus Moduliflexus flocculans</name>
    <dbReference type="NCBI Taxonomy" id="1499966"/>
    <lineage>
        <taxon>Bacteria</taxon>
        <taxon>Candidatus Moduliflexota</taxon>
        <taxon>Candidatus Moduliflexia</taxon>
        <taxon>Candidatus Moduliflexales</taxon>
        <taxon>Candidatus Moduliflexaceae</taxon>
    </lineage>
</organism>
<evidence type="ECO:0000256" key="2">
    <source>
        <dbReference type="ARBA" id="ARBA00022448"/>
    </source>
</evidence>
<keyword evidence="6" id="KW-0547">Nucleotide-binding</keyword>
<dbReference type="InterPro" id="IPR050107">
    <property type="entry name" value="ABC_carbohydrate_import_ATPase"/>
</dbReference>
<dbReference type="CDD" id="cd03216">
    <property type="entry name" value="ABC_Carb_Monos_I"/>
    <property type="match status" value="1"/>
</dbReference>
<keyword evidence="2" id="KW-0813">Transport</keyword>
<evidence type="ECO:0000256" key="3">
    <source>
        <dbReference type="ARBA" id="ARBA00022475"/>
    </source>
</evidence>
<comment type="subcellular location">
    <subcellularLocation>
        <location evidence="1">Cell membrane</location>
        <topology evidence="1">Peripheral membrane protein</topology>
    </subcellularLocation>
</comment>
<feature type="domain" description="ABC transporter" evidence="10">
    <location>
        <begin position="254"/>
        <end position="494"/>
    </location>
</feature>
<feature type="domain" description="ABC transporter" evidence="10">
    <location>
        <begin position="6"/>
        <end position="243"/>
    </location>
</feature>
<dbReference type="SMART" id="SM00382">
    <property type="entry name" value="AAA"/>
    <property type="match status" value="2"/>
</dbReference>
<name>A0A081BPS0_9BACT</name>
<keyword evidence="3" id="KW-1003">Cell membrane</keyword>
<reference evidence="11" key="1">
    <citation type="journal article" date="2015" name="PeerJ">
        <title>First genomic representation of candidate bacterial phylum KSB3 points to enhanced environmental sensing as a trigger of wastewater bulking.</title>
        <authorList>
            <person name="Sekiguchi Y."/>
            <person name="Ohashi A."/>
            <person name="Parks D.H."/>
            <person name="Yamauchi T."/>
            <person name="Tyson G.W."/>
            <person name="Hugenholtz P."/>
        </authorList>
    </citation>
    <scope>NUCLEOTIDE SEQUENCE [LARGE SCALE GENOMIC DNA]</scope>
</reference>
<evidence type="ECO:0000256" key="7">
    <source>
        <dbReference type="ARBA" id="ARBA00022840"/>
    </source>
</evidence>
<dbReference type="PROSITE" id="PS50893">
    <property type="entry name" value="ABC_TRANSPORTER_2"/>
    <property type="match status" value="2"/>
</dbReference>
<dbReference type="HOGENOM" id="CLU_000604_92_3_0"/>
<keyword evidence="12" id="KW-1185">Reference proteome</keyword>
<evidence type="ECO:0000256" key="6">
    <source>
        <dbReference type="ARBA" id="ARBA00022741"/>
    </source>
</evidence>
<keyword evidence="5" id="KW-0677">Repeat</keyword>
<dbReference type="SUPFAM" id="SSF52540">
    <property type="entry name" value="P-loop containing nucleoside triphosphate hydrolases"/>
    <property type="match status" value="2"/>
</dbReference>
<dbReference type="AlphaFoldDB" id="A0A081BPS0"/>
<dbReference type="InterPro" id="IPR003439">
    <property type="entry name" value="ABC_transporter-like_ATP-bd"/>
</dbReference>
<dbReference type="PANTHER" id="PTHR43790:SF3">
    <property type="entry name" value="D-ALLOSE IMPORT ATP-BINDING PROTEIN ALSA-RELATED"/>
    <property type="match status" value="1"/>
</dbReference>
<dbReference type="GO" id="GO:0005524">
    <property type="term" value="F:ATP binding"/>
    <property type="evidence" value="ECO:0007669"/>
    <property type="project" value="UniProtKB-KW"/>
</dbReference>
<dbReference type="FunFam" id="3.40.50.300:FF:000127">
    <property type="entry name" value="Ribose import ATP-binding protein RbsA"/>
    <property type="match status" value="1"/>
</dbReference>
<dbReference type="GO" id="GO:0005886">
    <property type="term" value="C:plasma membrane"/>
    <property type="evidence" value="ECO:0007669"/>
    <property type="project" value="UniProtKB-SubCell"/>
</dbReference>
<evidence type="ECO:0000256" key="8">
    <source>
        <dbReference type="ARBA" id="ARBA00022967"/>
    </source>
</evidence>
<sequence length="497" mass="54472">MEPLLVEMKGICKEFPGVRALHDVNFSLKKGEILGLIGENGAGKSTLMKVLTGVYPQNAGEIFYNGKPLALKKPGESYKVGISIIFQEFNLCPNMSAMENIFLGKEVRTGAAKLISYKTMRAKAAALFTRLKIDINPDTEIRKLGVAQQQMVEIAKALSYDTQLLIMDEPTSSLAMSEVENLFSIVRDLKAQNISVVFISHKLDEMLEITDRITVLRDGMNAGELKTSDATKDDIISLMVGRELDHFFTKRKGTPGKDIVLDVQNFSGPPITKNVSFQLHKGEILGLAGLVGAGRTELAKLLIGMVKKTDGTLVLNNQHVIINSPVDAVKNGIAYIPEDRKNLGLVLPMTTRENLSMSIHPKLAKFLNLIDRKKETAVCNHYVGRLRIKISSLKHVVNNLSGGNQQKVVIGKWLATNPTVLILDEPTRGIDVGAKAEVHRIIAELADEGVSILVISSELPEILGLSDRVIVMHDGQLTADLPKEQADQETIMRAAVN</sequence>
<evidence type="ECO:0000256" key="5">
    <source>
        <dbReference type="ARBA" id="ARBA00022737"/>
    </source>
</evidence>
<dbReference type="InterPro" id="IPR027417">
    <property type="entry name" value="P-loop_NTPase"/>
</dbReference>
<proteinExistence type="predicted"/>
<keyword evidence="9" id="KW-0472">Membrane</keyword>
<dbReference type="InterPro" id="IPR017871">
    <property type="entry name" value="ABC_transporter-like_CS"/>
</dbReference>
<evidence type="ECO:0000313" key="11">
    <source>
        <dbReference type="EMBL" id="GAK52386.1"/>
    </source>
</evidence>
<dbReference type="Gene3D" id="3.40.50.300">
    <property type="entry name" value="P-loop containing nucleotide triphosphate hydrolases"/>
    <property type="match status" value="2"/>
</dbReference>
<evidence type="ECO:0000256" key="1">
    <source>
        <dbReference type="ARBA" id="ARBA00004202"/>
    </source>
</evidence>
<dbReference type="PROSITE" id="PS00211">
    <property type="entry name" value="ABC_TRANSPORTER_1"/>
    <property type="match status" value="1"/>
</dbReference>
<dbReference type="EMBL" id="DF820458">
    <property type="protein sequence ID" value="GAK52386.1"/>
    <property type="molecule type" value="Genomic_DNA"/>
</dbReference>
<keyword evidence="7 11" id="KW-0067">ATP-binding</keyword>
<gene>
    <name evidence="11" type="ORF">U14_03637</name>
</gene>
<dbReference type="STRING" id="1499966.U14_03637"/>
<protein>
    <submittedName>
        <fullName evidence="11">Ribose import ATP-binding protein RbsA</fullName>
    </submittedName>
</protein>
<evidence type="ECO:0000256" key="9">
    <source>
        <dbReference type="ARBA" id="ARBA00023136"/>
    </source>
</evidence>
<keyword evidence="8" id="KW-1278">Translocase</keyword>
<evidence type="ECO:0000259" key="10">
    <source>
        <dbReference type="PROSITE" id="PS50893"/>
    </source>
</evidence>
<dbReference type="PANTHER" id="PTHR43790">
    <property type="entry name" value="CARBOHYDRATE TRANSPORT ATP-BINDING PROTEIN MG119-RELATED"/>
    <property type="match status" value="1"/>
</dbReference>
<dbReference type="GO" id="GO:0016887">
    <property type="term" value="F:ATP hydrolysis activity"/>
    <property type="evidence" value="ECO:0007669"/>
    <property type="project" value="InterPro"/>
</dbReference>
<dbReference type="Pfam" id="PF00005">
    <property type="entry name" value="ABC_tran"/>
    <property type="match status" value="2"/>
</dbReference>